<dbReference type="GO" id="GO:0001006">
    <property type="term" value="F:RNA polymerase III type 3 promoter sequence-specific DNA binding"/>
    <property type="evidence" value="ECO:0007669"/>
    <property type="project" value="TreeGrafter"/>
</dbReference>
<evidence type="ECO:0000313" key="8">
    <source>
        <dbReference type="EMBL" id="KAJ5086897.1"/>
    </source>
</evidence>
<dbReference type="InterPro" id="IPR017930">
    <property type="entry name" value="Myb_dom"/>
</dbReference>
<keyword evidence="9" id="KW-1185">Reference proteome</keyword>
<dbReference type="GO" id="GO:0000978">
    <property type="term" value="F:RNA polymerase II cis-regulatory region sequence-specific DNA binding"/>
    <property type="evidence" value="ECO:0007669"/>
    <property type="project" value="TreeGrafter"/>
</dbReference>
<feature type="domain" description="HTH myb-type" evidence="7">
    <location>
        <begin position="23"/>
        <end position="77"/>
    </location>
</feature>
<evidence type="ECO:0000256" key="1">
    <source>
        <dbReference type="ARBA" id="ARBA00023015"/>
    </source>
</evidence>
<dbReference type="CDD" id="cd00167">
    <property type="entry name" value="SANT"/>
    <property type="match status" value="2"/>
</dbReference>
<evidence type="ECO:0000259" key="6">
    <source>
        <dbReference type="PROSITE" id="PS50090"/>
    </source>
</evidence>
<dbReference type="SUPFAM" id="SSF46689">
    <property type="entry name" value="Homeodomain-like"/>
    <property type="match status" value="1"/>
</dbReference>
<feature type="domain" description="Myb-like" evidence="6">
    <location>
        <begin position="74"/>
        <end position="125"/>
    </location>
</feature>
<dbReference type="PROSITE" id="PS51294">
    <property type="entry name" value="HTH_MYB"/>
    <property type="match status" value="2"/>
</dbReference>
<evidence type="ECO:0000256" key="5">
    <source>
        <dbReference type="SAM" id="MobiDB-lite"/>
    </source>
</evidence>
<feature type="region of interest" description="Disordered" evidence="5">
    <location>
        <begin position="127"/>
        <end position="163"/>
    </location>
</feature>
<dbReference type="Proteomes" id="UP001141434">
    <property type="component" value="Unassembled WGS sequence"/>
</dbReference>
<feature type="domain" description="HTH myb-type" evidence="7">
    <location>
        <begin position="79"/>
        <end position="129"/>
    </location>
</feature>
<keyword evidence="4" id="KW-0539">Nucleus</keyword>
<evidence type="ECO:0000256" key="3">
    <source>
        <dbReference type="ARBA" id="ARBA00023163"/>
    </source>
</evidence>
<keyword evidence="1" id="KW-0805">Transcription regulation</keyword>
<dbReference type="PROSITE" id="PS50090">
    <property type="entry name" value="MYB_LIKE"/>
    <property type="match status" value="2"/>
</dbReference>
<comment type="caution">
    <text evidence="8">The sequence shown here is derived from an EMBL/GenBank/DDBJ whole genome shotgun (WGS) entry which is preliminary data.</text>
</comment>
<dbReference type="SMART" id="SM00717">
    <property type="entry name" value="SANT"/>
    <property type="match status" value="2"/>
</dbReference>
<dbReference type="InterPro" id="IPR051575">
    <property type="entry name" value="Myb-like_DNA-bd"/>
</dbReference>
<dbReference type="AlphaFoldDB" id="A0A9W9JZT6"/>
<organism evidence="8 9">
    <name type="scientific">Penicillium alfredii</name>
    <dbReference type="NCBI Taxonomy" id="1506179"/>
    <lineage>
        <taxon>Eukaryota</taxon>
        <taxon>Fungi</taxon>
        <taxon>Dikarya</taxon>
        <taxon>Ascomycota</taxon>
        <taxon>Pezizomycotina</taxon>
        <taxon>Eurotiomycetes</taxon>
        <taxon>Eurotiomycetidae</taxon>
        <taxon>Eurotiales</taxon>
        <taxon>Aspergillaceae</taxon>
        <taxon>Penicillium</taxon>
    </lineage>
</organism>
<reference evidence="8" key="2">
    <citation type="journal article" date="2023" name="IMA Fungus">
        <title>Comparative genomic study of the Penicillium genus elucidates a diverse pangenome and 15 lateral gene transfer events.</title>
        <authorList>
            <person name="Petersen C."/>
            <person name="Sorensen T."/>
            <person name="Nielsen M.R."/>
            <person name="Sondergaard T.E."/>
            <person name="Sorensen J.L."/>
            <person name="Fitzpatrick D.A."/>
            <person name="Frisvad J.C."/>
            <person name="Nielsen K.L."/>
        </authorList>
    </citation>
    <scope>NUCLEOTIDE SEQUENCE</scope>
    <source>
        <strain evidence="8">IBT 34128</strain>
    </source>
</reference>
<evidence type="ECO:0000256" key="4">
    <source>
        <dbReference type="ARBA" id="ARBA00023242"/>
    </source>
</evidence>
<feature type="region of interest" description="Disordered" evidence="5">
    <location>
        <begin position="253"/>
        <end position="275"/>
    </location>
</feature>
<dbReference type="Gene3D" id="1.10.10.60">
    <property type="entry name" value="Homeodomain-like"/>
    <property type="match status" value="2"/>
</dbReference>
<evidence type="ECO:0000313" key="9">
    <source>
        <dbReference type="Proteomes" id="UP001141434"/>
    </source>
</evidence>
<gene>
    <name evidence="8" type="ORF">NUU61_008204</name>
</gene>
<feature type="compositionally biased region" description="Basic residues" evidence="5">
    <location>
        <begin position="127"/>
        <end position="137"/>
    </location>
</feature>
<feature type="compositionally biased region" description="Polar residues" evidence="5">
    <location>
        <begin position="149"/>
        <end position="161"/>
    </location>
</feature>
<dbReference type="OrthoDB" id="2143914at2759"/>
<keyword evidence="2" id="KW-0238">DNA-binding</keyword>
<dbReference type="GO" id="GO:0019185">
    <property type="term" value="C:snRNA-activating protein complex"/>
    <property type="evidence" value="ECO:0007669"/>
    <property type="project" value="TreeGrafter"/>
</dbReference>
<dbReference type="PANTHER" id="PTHR46621">
    <property type="entry name" value="SNRNA-ACTIVATING PROTEIN COMPLEX SUBUNIT 4"/>
    <property type="match status" value="1"/>
</dbReference>
<protein>
    <submittedName>
        <fullName evidence="8">Uncharacterized protein</fullName>
    </submittedName>
</protein>
<dbReference type="EMBL" id="JAPMSZ010000010">
    <property type="protein sequence ID" value="KAJ5086897.1"/>
    <property type="molecule type" value="Genomic_DNA"/>
</dbReference>
<dbReference type="InterPro" id="IPR001005">
    <property type="entry name" value="SANT/Myb"/>
</dbReference>
<evidence type="ECO:0000256" key="2">
    <source>
        <dbReference type="ARBA" id="ARBA00023125"/>
    </source>
</evidence>
<dbReference type="Pfam" id="PF13921">
    <property type="entry name" value="Myb_DNA-bind_6"/>
    <property type="match status" value="1"/>
</dbReference>
<keyword evidence="3" id="KW-0804">Transcription</keyword>
<dbReference type="InterPro" id="IPR009057">
    <property type="entry name" value="Homeodomain-like_sf"/>
</dbReference>
<sequence length="322" mass="36115">MEYPNFFTGDVKPMPKEEHFSGMNMINMGSWTLAEDERLRAAVTKYGTKWKTLAQAVGSRNGEQCAKRWRNALNPVLDHGPWADREDRHLLRLVTKHGRNWKLIAEHHVKPRSSLALKNRHALLLRRQKRSERRKHGQGSALDQDMSDKTSTPPSEDYNNNHFDEGMNWISPFHNQHKHISTSEISGHNAGHSNHLDSLLPLDISPMLHTFSPDEQISPGLACSNFGFEELGGPSLEPVVPDWDEVGIEPSITENADPLSIGPSSNADPTKASGKRELLSLTIPCSKSRRQRLVRSLLDAIGSTVDEKEEGFEAVRISMVAD</sequence>
<accession>A0A9W9JZT6</accession>
<feature type="domain" description="Myb-like" evidence="6">
    <location>
        <begin position="29"/>
        <end position="73"/>
    </location>
</feature>
<dbReference type="GO" id="GO:0042796">
    <property type="term" value="P:snRNA transcription by RNA polymerase III"/>
    <property type="evidence" value="ECO:0007669"/>
    <property type="project" value="TreeGrafter"/>
</dbReference>
<reference evidence="8" key="1">
    <citation type="submission" date="2022-11" db="EMBL/GenBank/DDBJ databases">
        <authorList>
            <person name="Petersen C."/>
        </authorList>
    </citation>
    <scope>NUCLEOTIDE SEQUENCE</scope>
    <source>
        <strain evidence="8">IBT 34128</strain>
    </source>
</reference>
<dbReference type="GeneID" id="81397898"/>
<dbReference type="PANTHER" id="PTHR46621:SF1">
    <property type="entry name" value="SNRNA-ACTIVATING PROTEIN COMPLEX SUBUNIT 4"/>
    <property type="match status" value="1"/>
</dbReference>
<dbReference type="GO" id="GO:0042795">
    <property type="term" value="P:snRNA transcription by RNA polymerase II"/>
    <property type="evidence" value="ECO:0007669"/>
    <property type="project" value="TreeGrafter"/>
</dbReference>
<evidence type="ECO:0000259" key="7">
    <source>
        <dbReference type="PROSITE" id="PS51294"/>
    </source>
</evidence>
<name>A0A9W9JZT6_9EURO</name>
<dbReference type="RefSeq" id="XP_056509022.1">
    <property type="nucleotide sequence ID" value="XM_056658729.1"/>
</dbReference>
<proteinExistence type="predicted"/>